<name>A0AAP0LKK1_9ROSI</name>
<dbReference type="SUPFAM" id="SSF56672">
    <property type="entry name" value="DNA/RNA polymerases"/>
    <property type="match status" value="1"/>
</dbReference>
<evidence type="ECO:0000313" key="4">
    <source>
        <dbReference type="Proteomes" id="UP001428341"/>
    </source>
</evidence>
<dbReference type="InterPro" id="IPR036397">
    <property type="entry name" value="RNaseH_sf"/>
</dbReference>
<protein>
    <recommendedName>
        <fullName evidence="2">Integrase catalytic domain-containing protein</fullName>
    </recommendedName>
</protein>
<dbReference type="InterPro" id="IPR012337">
    <property type="entry name" value="RNaseH-like_sf"/>
</dbReference>
<reference evidence="3 4" key="1">
    <citation type="submission" date="2024-05" db="EMBL/GenBank/DDBJ databases">
        <title>Haplotype-resolved chromosome-level genome assembly of Huyou (Citrus changshanensis).</title>
        <authorList>
            <person name="Miao C."/>
            <person name="Chen W."/>
            <person name="Wu Y."/>
            <person name="Wang L."/>
            <person name="Zhao S."/>
            <person name="Grierson D."/>
            <person name="Xu C."/>
            <person name="Chen K."/>
        </authorList>
    </citation>
    <scope>NUCLEOTIDE SEQUENCE [LARGE SCALE GENOMIC DNA]</scope>
    <source>
        <strain evidence="3">01-14</strain>
        <tissue evidence="3">Leaf</tissue>
    </source>
</reference>
<sequence>MASMIQSNASYNFVTPVKLDQNNFILWRTQVLASVKGNGLEGFINGVLKCPEQFLPLTSTGEASSSNVSELRSANPDFIAWVKTDQLLLSWMLSSIQQNLLSTVIDCTTSKQLWDSLNSMFISQSQARIQTLRMQIQTVKKGSMNMVEYFTKIKRIADTLALAGKPVELNDFVMHVLTGLDSSDYESLTTAVLAREGTITLDDLYSLLLNHETRIEQKKGKLASDVMHHMSANVAQKGSFSGKNNNGFQKNFGGNFGGDNTSNGGYNNNGSQFAGGRNFSEVVCQICFIPGHGANRCKNMFNPSFVPQKNFGRGNFRGQYGRGRSFNSFGRGSMFPGPHFRSNFGNSYVPRGATFQANMAYSDSAINSGYPPFNHTTGFNNFTSGFTNGFTNGFSPYAPGFTNGMPSTSAPPTQPHCAANPEIVEDPSWYIDSGATNHITNDLGKLVNSKAYIGNEQLLVGDGNALLIEHIGSVQLVTNTFESLLLNHVLHVPKITKNLLSVSKLLADNNVTLEFVGTSCFIKARSTGIILLEGVAKGGLYKIKSPISSSHPQSVTQSAAVNTVILSQNKFQSLFAYLSHSTCEKLSSDFCQGSGKVCLSAVTEKTLDVNLLHRRLGHPAIHTLKTIMNSCKKFVDINKTQKLEFCNACQFRKNHLLHFNFVQTTSIAPLQLLYADLWGPSHVVSSQGYTYYMSILDDFSRFIWIFPLKAKSDALPVFVSFKTFIEKHLQRNIKVVQTDWGGEFRPFSSLLNNSGIHFRHPCPHIHHHNGRIERKHRHIVDIGLTLLAQAHLPLSFWWDAFHTAVFLINRLPTPTLHNISPYQKLFHQTPDYSTLKVFGCACFPYLRPYNRHKLEFRTGRCIFIGYSSHHKGYKCLHSSRRVYISNHVIFDEKFFPYVPGIDFSSVTEVVSVNTSVESIPESASVIQFQAPLTATSAADPVSPFSNSHQVLSQIFNTHDTSLSHSTTAIPDILSLNSHSQNSPPHILPAPPLIGHSMITRSKNGIFKPKSYLSVLLAQTSEPTSISQALSDPLWFKAMQDEFKALKVNHTWDLVIPTAPVKVVGNKWVFRIKYNPDGTILKYKARLVAKGFHQTHGVDYTETFSPVVKASTVKVVLSIAVMNNWVLRLIDVNNAFLNGFLDEEVYMSQPEGFIDPQKPQHICKLKKALYGLKQAPRAWFARLKAAVLSQWHFQNSKSDNSLFYKRENGHLILVLVYVDDIIVTGSSSAKVQQVIQDMQQTFALKDLGELSYFLGIEVSKIQNGIHLSQAKYIADVLAKHDLVNCSPVPTPMSTGQQLTKASGSEISNISQYRSIIGALQYVTLTRPEIAFTVNKLSQFLSNPRTAHWEACKRLLRYLKGTIHFDWACDRDDRKSVAGFGVYLGANLVSWSSKKQAVVSRSSTEAEYRALAHAASEVIWIQSLLAELRIQLSTTPIIWCDNQGAIALAYNPVYHAKTKHVELDIHFIRDRVALKELIVCFVPSEDQTANVLTKALTFTQFHYLRSKLNVHPRSLSSRGDFSVALRSIKLNTHFTGTAPSLRHWGHAVIFKALTFQPNSRAKKFGGLGGVEVTKSFEVRGPMTWHFLDLLEVGLGQQSTEAIHYKARGVKMGWGIAIRGGKRYKEKDREDHQHGRDSFSKAVKTVQRKHRNLHLAYR</sequence>
<dbReference type="Proteomes" id="UP001428341">
    <property type="component" value="Unassembled WGS sequence"/>
</dbReference>
<dbReference type="Gene3D" id="3.30.420.10">
    <property type="entry name" value="Ribonuclease H-like superfamily/Ribonuclease H"/>
    <property type="match status" value="1"/>
</dbReference>
<dbReference type="InterPro" id="IPR001584">
    <property type="entry name" value="Integrase_cat-core"/>
</dbReference>
<dbReference type="SUPFAM" id="SSF53098">
    <property type="entry name" value="Ribonuclease H-like"/>
    <property type="match status" value="1"/>
</dbReference>
<dbReference type="Pfam" id="PF22936">
    <property type="entry name" value="Pol_BBD"/>
    <property type="match status" value="1"/>
</dbReference>
<dbReference type="InterPro" id="IPR013103">
    <property type="entry name" value="RVT_2"/>
</dbReference>
<dbReference type="InterPro" id="IPR025724">
    <property type="entry name" value="GAG-pre-integrase_dom"/>
</dbReference>
<dbReference type="InterPro" id="IPR057670">
    <property type="entry name" value="SH3_retrovirus"/>
</dbReference>
<keyword evidence="1" id="KW-0645">Protease</keyword>
<dbReference type="GO" id="GO:0004190">
    <property type="term" value="F:aspartic-type endopeptidase activity"/>
    <property type="evidence" value="ECO:0007669"/>
    <property type="project" value="UniProtKB-KW"/>
</dbReference>
<dbReference type="Pfam" id="PF25597">
    <property type="entry name" value="SH3_retrovirus"/>
    <property type="match status" value="1"/>
</dbReference>
<keyword evidence="1" id="KW-0378">Hydrolase</keyword>
<accession>A0AAP0LKK1</accession>
<comment type="caution">
    <text evidence="3">The sequence shown here is derived from an EMBL/GenBank/DDBJ whole genome shotgun (WGS) entry which is preliminary data.</text>
</comment>
<dbReference type="InterPro" id="IPR043502">
    <property type="entry name" value="DNA/RNA_pol_sf"/>
</dbReference>
<keyword evidence="1" id="KW-0064">Aspartyl protease</keyword>
<dbReference type="GO" id="GO:0003676">
    <property type="term" value="F:nucleic acid binding"/>
    <property type="evidence" value="ECO:0007669"/>
    <property type="project" value="InterPro"/>
</dbReference>
<evidence type="ECO:0000259" key="2">
    <source>
        <dbReference type="PROSITE" id="PS50994"/>
    </source>
</evidence>
<dbReference type="InterPro" id="IPR054722">
    <property type="entry name" value="PolX-like_BBD"/>
</dbReference>
<keyword evidence="4" id="KW-1185">Reference proteome</keyword>
<dbReference type="CDD" id="cd09272">
    <property type="entry name" value="RNase_HI_RT_Ty1"/>
    <property type="match status" value="1"/>
</dbReference>
<dbReference type="Pfam" id="PF14223">
    <property type="entry name" value="Retrotran_gag_2"/>
    <property type="match status" value="1"/>
</dbReference>
<dbReference type="PANTHER" id="PTHR47481:SF31">
    <property type="entry name" value="OS01G0873500 PROTEIN"/>
    <property type="match status" value="1"/>
</dbReference>
<dbReference type="Pfam" id="PF13976">
    <property type="entry name" value="gag_pre-integrs"/>
    <property type="match status" value="1"/>
</dbReference>
<evidence type="ECO:0000256" key="1">
    <source>
        <dbReference type="ARBA" id="ARBA00022750"/>
    </source>
</evidence>
<dbReference type="PANTHER" id="PTHR47481">
    <property type="match status" value="1"/>
</dbReference>
<dbReference type="GO" id="GO:0015074">
    <property type="term" value="P:DNA integration"/>
    <property type="evidence" value="ECO:0007669"/>
    <property type="project" value="InterPro"/>
</dbReference>
<feature type="domain" description="Integrase catalytic" evidence="2">
    <location>
        <begin position="665"/>
        <end position="829"/>
    </location>
</feature>
<evidence type="ECO:0000313" key="3">
    <source>
        <dbReference type="EMBL" id="KAK9176776.1"/>
    </source>
</evidence>
<dbReference type="Pfam" id="PF07727">
    <property type="entry name" value="RVT_2"/>
    <property type="match status" value="1"/>
</dbReference>
<dbReference type="PROSITE" id="PS50994">
    <property type="entry name" value="INTEGRASE"/>
    <property type="match status" value="1"/>
</dbReference>
<gene>
    <name evidence="3" type="ORF">WN944_028795</name>
</gene>
<proteinExistence type="predicted"/>
<organism evidence="3 4">
    <name type="scientific">Citrus x changshan-huyou</name>
    <dbReference type="NCBI Taxonomy" id="2935761"/>
    <lineage>
        <taxon>Eukaryota</taxon>
        <taxon>Viridiplantae</taxon>
        <taxon>Streptophyta</taxon>
        <taxon>Embryophyta</taxon>
        <taxon>Tracheophyta</taxon>
        <taxon>Spermatophyta</taxon>
        <taxon>Magnoliopsida</taxon>
        <taxon>eudicotyledons</taxon>
        <taxon>Gunneridae</taxon>
        <taxon>Pentapetalae</taxon>
        <taxon>rosids</taxon>
        <taxon>malvids</taxon>
        <taxon>Sapindales</taxon>
        <taxon>Rutaceae</taxon>
        <taxon>Aurantioideae</taxon>
        <taxon>Citrus</taxon>
    </lineage>
</organism>
<dbReference type="EMBL" id="JBCGBO010000025">
    <property type="protein sequence ID" value="KAK9176776.1"/>
    <property type="molecule type" value="Genomic_DNA"/>
</dbReference>